<dbReference type="GO" id="GO:0002940">
    <property type="term" value="P:tRNA N2-guanine methylation"/>
    <property type="evidence" value="ECO:0007669"/>
    <property type="project" value="TreeGrafter"/>
</dbReference>
<evidence type="ECO:0000256" key="5">
    <source>
        <dbReference type="ARBA" id="ARBA00022694"/>
    </source>
</evidence>
<keyword evidence="9" id="KW-0862">Zinc</keyword>
<dbReference type="EMBL" id="JBBPFD010000004">
    <property type="protein sequence ID" value="KAK7930610.1"/>
    <property type="molecule type" value="Genomic_DNA"/>
</dbReference>
<evidence type="ECO:0000256" key="8">
    <source>
        <dbReference type="ARBA" id="ARBA00051897"/>
    </source>
</evidence>
<evidence type="ECO:0000256" key="4">
    <source>
        <dbReference type="ARBA" id="ARBA00022691"/>
    </source>
</evidence>
<dbReference type="FunFam" id="3.30.56.70:FF:000001">
    <property type="entry name" value="tRNA (guanine(26)-N(2))-dimethyltransferase"/>
    <property type="match status" value="1"/>
</dbReference>
<feature type="domain" description="C3H1-type" evidence="12">
    <location>
        <begin position="976"/>
        <end position="1003"/>
    </location>
</feature>
<feature type="region of interest" description="Disordered" evidence="11">
    <location>
        <begin position="340"/>
        <end position="367"/>
    </location>
</feature>
<name>A0AAW0PM83_9GOBI</name>
<evidence type="ECO:0000256" key="11">
    <source>
        <dbReference type="SAM" id="MobiDB-lite"/>
    </source>
</evidence>
<dbReference type="AlphaFoldDB" id="A0AAW0PM83"/>
<keyword evidence="14" id="KW-1185">Reference proteome</keyword>
<evidence type="ECO:0000313" key="14">
    <source>
        <dbReference type="Proteomes" id="UP001460270"/>
    </source>
</evidence>
<feature type="region of interest" description="Disordered" evidence="11">
    <location>
        <begin position="225"/>
        <end position="251"/>
    </location>
</feature>
<dbReference type="Pfam" id="PF02005">
    <property type="entry name" value="TRM"/>
    <property type="match status" value="1"/>
</dbReference>
<comment type="similarity">
    <text evidence="10">Belongs to the class I-like SAM-binding methyltransferase superfamily. Trm1 family.</text>
</comment>
<evidence type="ECO:0000259" key="12">
    <source>
        <dbReference type="PROSITE" id="PS50103"/>
    </source>
</evidence>
<dbReference type="InterPro" id="IPR036397">
    <property type="entry name" value="RNaseH_sf"/>
</dbReference>
<keyword evidence="4 10" id="KW-0949">S-adenosyl-L-methionine</keyword>
<dbReference type="InterPro" id="IPR029063">
    <property type="entry name" value="SAM-dependent_MTases_sf"/>
</dbReference>
<proteinExistence type="inferred from homology"/>
<dbReference type="CDD" id="cd02440">
    <property type="entry name" value="AdoMet_MTases"/>
    <property type="match status" value="1"/>
</dbReference>
<dbReference type="PROSITE" id="PS50103">
    <property type="entry name" value="ZF_C3H1"/>
    <property type="match status" value="1"/>
</dbReference>
<evidence type="ECO:0000256" key="2">
    <source>
        <dbReference type="ARBA" id="ARBA00022603"/>
    </source>
</evidence>
<dbReference type="InterPro" id="IPR000571">
    <property type="entry name" value="Znf_CCCH"/>
</dbReference>
<dbReference type="SMART" id="SM00356">
    <property type="entry name" value="ZnF_C3H1"/>
    <property type="match status" value="1"/>
</dbReference>
<dbReference type="EC" id="2.1.1.216" evidence="7"/>
<evidence type="ECO:0000256" key="6">
    <source>
        <dbReference type="ARBA" id="ARBA00022884"/>
    </source>
</evidence>
<dbReference type="Pfam" id="PF13358">
    <property type="entry name" value="DDE_3"/>
    <property type="match status" value="1"/>
</dbReference>
<dbReference type="Pfam" id="PF00642">
    <property type="entry name" value="zf-CCCH"/>
    <property type="match status" value="1"/>
</dbReference>
<dbReference type="PROSITE" id="PS51626">
    <property type="entry name" value="SAM_MT_TRM1"/>
    <property type="match status" value="1"/>
</dbReference>
<comment type="caution">
    <text evidence="13">The sequence shown here is derived from an EMBL/GenBank/DDBJ whole genome shotgun (WGS) entry which is preliminary data.</text>
</comment>
<evidence type="ECO:0000313" key="13">
    <source>
        <dbReference type="EMBL" id="KAK7930610.1"/>
    </source>
</evidence>
<comment type="catalytic activity">
    <reaction evidence="8">
        <text>guanosine(26) in tRNA + 2 S-adenosyl-L-methionine = N(2)-dimethylguanosine(26) in tRNA + 2 S-adenosyl-L-homocysteine + 2 H(+)</text>
        <dbReference type="Rhea" id="RHEA:43140"/>
        <dbReference type="Rhea" id="RHEA-COMP:10359"/>
        <dbReference type="Rhea" id="RHEA-COMP:10360"/>
        <dbReference type="ChEBI" id="CHEBI:15378"/>
        <dbReference type="ChEBI" id="CHEBI:57856"/>
        <dbReference type="ChEBI" id="CHEBI:59789"/>
        <dbReference type="ChEBI" id="CHEBI:74269"/>
        <dbReference type="ChEBI" id="CHEBI:74513"/>
        <dbReference type="EC" id="2.1.1.216"/>
    </reaction>
</comment>
<organism evidence="13 14">
    <name type="scientific">Mugilogobius chulae</name>
    <name type="common">yellowstripe goby</name>
    <dbReference type="NCBI Taxonomy" id="88201"/>
    <lineage>
        <taxon>Eukaryota</taxon>
        <taxon>Metazoa</taxon>
        <taxon>Chordata</taxon>
        <taxon>Craniata</taxon>
        <taxon>Vertebrata</taxon>
        <taxon>Euteleostomi</taxon>
        <taxon>Actinopterygii</taxon>
        <taxon>Neopterygii</taxon>
        <taxon>Teleostei</taxon>
        <taxon>Neoteleostei</taxon>
        <taxon>Acanthomorphata</taxon>
        <taxon>Gobiaria</taxon>
        <taxon>Gobiiformes</taxon>
        <taxon>Gobioidei</taxon>
        <taxon>Gobiidae</taxon>
        <taxon>Gobionellinae</taxon>
        <taxon>Mugilogobius</taxon>
    </lineage>
</organism>
<keyword evidence="9" id="KW-0863">Zinc-finger</keyword>
<evidence type="ECO:0000256" key="1">
    <source>
        <dbReference type="ARBA" id="ARBA00022555"/>
    </source>
</evidence>
<evidence type="ECO:0000256" key="7">
    <source>
        <dbReference type="ARBA" id="ARBA00039099"/>
    </source>
</evidence>
<dbReference type="InterPro" id="IPR038717">
    <property type="entry name" value="Tc1-like_DDE_dom"/>
</dbReference>
<evidence type="ECO:0000256" key="9">
    <source>
        <dbReference type="PROSITE-ProRule" id="PRU00723"/>
    </source>
</evidence>
<feature type="compositionally biased region" description="Acidic residues" evidence="11">
    <location>
        <begin position="236"/>
        <end position="251"/>
    </location>
</feature>
<dbReference type="Gene3D" id="3.40.50.150">
    <property type="entry name" value="Vaccinia Virus protein VP39"/>
    <property type="match status" value="1"/>
</dbReference>
<feature type="zinc finger region" description="C3H1-type" evidence="9">
    <location>
        <begin position="976"/>
        <end position="1003"/>
    </location>
</feature>
<dbReference type="Gene3D" id="3.30.56.70">
    <property type="entry name" value="N2,N2-dimethylguanosine tRNA methyltransferase, C-terminal domain"/>
    <property type="match status" value="1"/>
</dbReference>
<keyword evidence="6 10" id="KW-0694">RNA-binding</keyword>
<evidence type="ECO:0000256" key="10">
    <source>
        <dbReference type="PROSITE-ProRule" id="PRU00958"/>
    </source>
</evidence>
<dbReference type="InterPro" id="IPR002905">
    <property type="entry name" value="Trm1"/>
</dbReference>
<dbReference type="GO" id="GO:0008270">
    <property type="term" value="F:zinc ion binding"/>
    <property type="evidence" value="ECO:0007669"/>
    <property type="project" value="UniProtKB-KW"/>
</dbReference>
<keyword evidence="1 10" id="KW-0820">tRNA-binding</keyword>
<keyword evidence="5 10" id="KW-0819">tRNA processing</keyword>
<dbReference type="SUPFAM" id="SSF53335">
    <property type="entry name" value="S-adenosyl-L-methionine-dependent methyltransferases"/>
    <property type="match status" value="1"/>
</dbReference>
<evidence type="ECO:0000256" key="3">
    <source>
        <dbReference type="ARBA" id="ARBA00022679"/>
    </source>
</evidence>
<dbReference type="GO" id="GO:0000049">
    <property type="term" value="F:tRNA binding"/>
    <property type="evidence" value="ECO:0007669"/>
    <property type="project" value="UniProtKB-UniRule"/>
</dbReference>
<reference evidence="14" key="1">
    <citation type="submission" date="2024-04" db="EMBL/GenBank/DDBJ databases">
        <title>Salinicola lusitanus LLJ914,a marine bacterium isolated from the Okinawa Trough.</title>
        <authorList>
            <person name="Li J."/>
        </authorList>
    </citation>
    <scope>NUCLEOTIDE SEQUENCE [LARGE SCALE GENOMIC DNA]</scope>
</reference>
<sequence>MMAQRFSMTRLQISRSNSKTHRHTMVKPMLNKKQMQKRLKWAKQHGEWTAEDWQKVVFSDGSRFCISFGDQGLRVCRRGGETYNHECVKRSVKFPQSVMVWGCMSARGVGKLCFLKKTVNAAVYQDVLETFLIPTVEEQFGKEDFIFQQDLAPAHAAKSTKDWFTRKQLEVLAWPANSPDLNVIENLWAIIKRKIRDRKPTKLDQLKQNIATAWEAEMDIKTFYGSKNEHGSEVPSDSEDSELEDESDSGEEWLLESGLTLSVVWRKREDKRSSDPSEVPRARGESSTDAGVKWLKFGQPPLLEQPIPHISNFSTAPKQCIHHRYSLCLPPLHLPTAGSVRVESPSNRNDPQIRRESHPGAAAGSGRVFPRERGAVLGDPLCCAPLSALEEEEAVQCCVCLPPPQPSIVTVILHLHRTPSGLRSCPRKELRSWAASRRNCGEGRQGGHFVPSANEVFYNPVQEFNRDLTCAVITEFARDVLAQRGVKVEVSGEREPSWCLSETEEQMTGAINEQTEETNGGKEPMETARAGDKCERGLRVLEGLAASGLRSVRFALEVPGLHSVTANDFSAKAAALIARNADYNRVSHLVEASCKDASLLMYEKRGRKDRYDVIDLDPYGSPSPFIDAAVQAVSEGGLLCITCTDMAVMAGNSGETCYSKYGSVSIKSKFCHEMALRIILHSLDQRAGVYQRYIQPLLSISVDFYIRVFVRVFTGQAKVKNSASKQALIYNCVGCGSFHLQRMGRRTSNGKNMKYSAATGPPVGPECEHCGHRHQLGGPVWAEPIHDQDFVQRVLSSVSVNPTRFGTSRRIEGVLSMVTEELEDVPLYYTVDNLSSTIHCNTPPLLQFRSALLHAGHRVSLSHACKNALKTDAPAKVIWDVMRCWEKSNPVKREKLSETSPAFKILSTDPSLEACFTVRDDANPQSRRKHLTRFQENPQAFWGPKARAKAGGGISTDLQDKRKKFQNKRKITDSSELKNFPCKRFKQGSCQFGDKCCYSHDPELLDQTKPE</sequence>
<dbReference type="PANTHER" id="PTHR10631:SF3">
    <property type="entry name" value="TRNA (GUANINE(26)-N(2))-DIMETHYLTRANSFERASE"/>
    <property type="match status" value="1"/>
</dbReference>
<feature type="region of interest" description="Disordered" evidence="11">
    <location>
        <begin position="267"/>
        <end position="291"/>
    </location>
</feature>
<protein>
    <recommendedName>
        <fullName evidence="7">tRNA (guanine(26)-N(2))-dimethyltransferase</fullName>
        <ecNumber evidence="7">2.1.1.216</ecNumber>
    </recommendedName>
</protein>
<gene>
    <name evidence="13" type="ORF">WMY93_007005</name>
</gene>
<dbReference type="GO" id="GO:0005634">
    <property type="term" value="C:nucleus"/>
    <property type="evidence" value="ECO:0007669"/>
    <property type="project" value="TreeGrafter"/>
</dbReference>
<dbReference type="InterPro" id="IPR042296">
    <property type="entry name" value="tRNA_met_Trm1_C"/>
</dbReference>
<accession>A0AAW0PM83</accession>
<dbReference type="Proteomes" id="UP001460270">
    <property type="component" value="Unassembled WGS sequence"/>
</dbReference>
<dbReference type="GO" id="GO:0160104">
    <property type="term" value="F:tRNA (guanine(26)-N2)-dimethyltransferase activity"/>
    <property type="evidence" value="ECO:0007669"/>
    <property type="project" value="UniProtKB-EC"/>
</dbReference>
<feature type="compositionally biased region" description="Basic and acidic residues" evidence="11">
    <location>
        <begin position="267"/>
        <end position="286"/>
    </location>
</feature>
<dbReference type="NCBIfam" id="TIGR00308">
    <property type="entry name" value="TRM1"/>
    <property type="match status" value="1"/>
</dbReference>
<dbReference type="Gene3D" id="4.10.1000.10">
    <property type="entry name" value="Zinc finger, CCCH-type"/>
    <property type="match status" value="1"/>
</dbReference>
<keyword evidence="9" id="KW-0479">Metal-binding</keyword>
<dbReference type="PANTHER" id="PTHR10631">
    <property type="entry name" value="N 2 ,N 2 -DIMETHYLGUANOSINE TRNA METHYLTRANSFERASE"/>
    <property type="match status" value="1"/>
</dbReference>
<keyword evidence="3 10" id="KW-0808">Transferase</keyword>
<keyword evidence="2 10" id="KW-0489">Methyltransferase</keyword>
<dbReference type="Gene3D" id="3.30.420.10">
    <property type="entry name" value="Ribonuclease H-like superfamily/Ribonuclease H"/>
    <property type="match status" value="1"/>
</dbReference>